<dbReference type="AlphaFoldDB" id="A0A1I5T098"/>
<dbReference type="STRING" id="306540.SAMN05421839_1573"/>
<feature type="compositionally biased region" description="Basic and acidic residues" evidence="1">
    <location>
        <begin position="389"/>
        <end position="414"/>
    </location>
</feature>
<evidence type="ECO:0000313" key="4">
    <source>
        <dbReference type="Proteomes" id="UP000242243"/>
    </source>
</evidence>
<dbReference type="NCBIfam" id="TIGR01665">
    <property type="entry name" value="put_anti_recept"/>
    <property type="match status" value="1"/>
</dbReference>
<feature type="region of interest" description="Disordered" evidence="1">
    <location>
        <begin position="389"/>
        <end position="428"/>
    </location>
</feature>
<organism evidence="3 4">
    <name type="scientific">Halolactibacillus halophilus</name>
    <dbReference type="NCBI Taxonomy" id="306540"/>
    <lineage>
        <taxon>Bacteria</taxon>
        <taxon>Bacillati</taxon>
        <taxon>Bacillota</taxon>
        <taxon>Bacilli</taxon>
        <taxon>Bacillales</taxon>
        <taxon>Bacillaceae</taxon>
        <taxon>Halolactibacillus</taxon>
    </lineage>
</organism>
<sequence>MIHIVNGQSDELVGFITDNEVLFNTHKQSLENQLEQFDFECLPDFDYADKLTDRNRLIIPSEDKGYIEFIIQNVIKTNDRVEVYTTASYLDLIKAKVIHPTVLESTTATAALSFVTNETEWRPGLVESDALHTITIDTHTNPFTMLKRVANEFDLELRFRTETDGNRVTNRYVDLLDRVGAWGGREVTFGKDLDSIERSEDTSDIYTALLCLGPEDADGNRLEVLVEDEDALQRWGRPDPITGELKHLIGVYEPQSSNLDMTLSELEQYGRTELNKRINAVITYSANIVDLEHVPGMENKKIRFGNTIRIKDEKFNPPLYVEARVFEQSRDIFDNSLKEVTLGDFVEFTEEQVNAIWKSLQEQIKEKISQSQLFELTYDKPTIDDKDTQVKADAEQDATQKAEQAETAAKDHADQVASEAESHANNYTNTVKSQIDAELLDKAGIEYVDGQLALKADGTLVNTINNTVADLETTASNLQQAVNDNEVALNAQGGRITTVETDLDTVEGSLSVAITDLSSLEGTVSSQGTQISANTSAISLKANQSELDTVSGNVTDLSSELNILAGQVELKASQSALTNLEGDVTQISSDVSSLQVGVNGITADVSSLESTVNGHTTDISSLNSQLTVQAGQISSKVDATYVTGAIADIEVGGRNYFSDSNYESKTEGETFGLYSWGGNEQTGEYSSDVPDGLEGLSEKRVCTVGGTGGGYHDKEERYYEAGTYTISYWAKGTNLMHNGYFVCLNSSSNSYITTNGPTLTANWKRYIYTITIPTSGYYKRRSIIYIESSSWISHFQIEKGNVATDWTPALEDVQAEIDSVYSYASSEINQLAGQISLKADSTTVDSMNTRLSTAELDINALDGAITSKVEVSTFNTLKGRVDTAETTISQLVCQHKTVQFF</sequence>
<dbReference type="Proteomes" id="UP000242243">
    <property type="component" value="Unassembled WGS sequence"/>
</dbReference>
<dbReference type="InterPro" id="IPR007119">
    <property type="entry name" value="Phage_tail_spike_N"/>
</dbReference>
<dbReference type="EMBL" id="FOXC01000057">
    <property type="protein sequence ID" value="SFP76388.1"/>
    <property type="molecule type" value="Genomic_DNA"/>
</dbReference>
<proteinExistence type="predicted"/>
<accession>A0A1I5T098</accession>
<reference evidence="3 4" key="1">
    <citation type="submission" date="2016-10" db="EMBL/GenBank/DDBJ databases">
        <authorList>
            <person name="de Groot N.N."/>
        </authorList>
    </citation>
    <scope>NUCLEOTIDE SEQUENCE [LARGE SCALE GENOMIC DNA]</scope>
    <source>
        <strain evidence="3 4">DSM 17073</strain>
    </source>
</reference>
<feature type="domain" description="Tail spike" evidence="2">
    <location>
        <begin position="90"/>
        <end position="345"/>
    </location>
</feature>
<name>A0A1I5T098_9BACI</name>
<dbReference type="RefSeq" id="WP_089833912.1">
    <property type="nucleotide sequence ID" value="NZ_FOXC01000057.1"/>
</dbReference>
<dbReference type="Pfam" id="PF06605">
    <property type="entry name" value="Prophage_tail"/>
    <property type="match status" value="1"/>
</dbReference>
<evidence type="ECO:0000313" key="3">
    <source>
        <dbReference type="EMBL" id="SFP76388.1"/>
    </source>
</evidence>
<dbReference type="OrthoDB" id="2240714at2"/>
<dbReference type="Gene3D" id="1.10.287.1490">
    <property type="match status" value="1"/>
</dbReference>
<dbReference type="Gene3D" id="1.20.5.340">
    <property type="match status" value="1"/>
</dbReference>
<evidence type="ECO:0000256" key="1">
    <source>
        <dbReference type="SAM" id="MobiDB-lite"/>
    </source>
</evidence>
<gene>
    <name evidence="3" type="ORF">SAMN05421839_1573</name>
</gene>
<dbReference type="InterPro" id="IPR010572">
    <property type="entry name" value="Tail_dom"/>
</dbReference>
<protein>
    <submittedName>
        <fullName evidence="3">Phage minor structural protein, N-terminal region</fullName>
    </submittedName>
</protein>
<evidence type="ECO:0000259" key="2">
    <source>
        <dbReference type="Pfam" id="PF06605"/>
    </source>
</evidence>